<protein>
    <submittedName>
        <fullName evidence="7">ABC transporter permease</fullName>
    </submittedName>
</protein>
<dbReference type="Pfam" id="PF12698">
    <property type="entry name" value="ABC2_membrane_3"/>
    <property type="match status" value="1"/>
</dbReference>
<dbReference type="AlphaFoldDB" id="A0A8J8M9L9"/>
<feature type="transmembrane region" description="Helical" evidence="5">
    <location>
        <begin position="124"/>
        <end position="149"/>
    </location>
</feature>
<keyword evidence="2 5" id="KW-0812">Transmembrane</keyword>
<accession>A0A8J8M9L9</accession>
<feature type="transmembrane region" description="Helical" evidence="5">
    <location>
        <begin position="213"/>
        <end position="231"/>
    </location>
</feature>
<evidence type="ECO:0000256" key="2">
    <source>
        <dbReference type="ARBA" id="ARBA00022692"/>
    </source>
</evidence>
<organism evidence="7 8">
    <name type="scientific">Vallitalea guaymasensis</name>
    <dbReference type="NCBI Taxonomy" id="1185412"/>
    <lineage>
        <taxon>Bacteria</taxon>
        <taxon>Bacillati</taxon>
        <taxon>Bacillota</taxon>
        <taxon>Clostridia</taxon>
        <taxon>Lachnospirales</taxon>
        <taxon>Vallitaleaceae</taxon>
        <taxon>Vallitalea</taxon>
    </lineage>
</organism>
<feature type="domain" description="ABC-2 type transporter transmembrane" evidence="6">
    <location>
        <begin position="51"/>
        <end position="227"/>
    </location>
</feature>
<feature type="transmembrane region" description="Helical" evidence="5">
    <location>
        <begin position="21"/>
        <end position="40"/>
    </location>
</feature>
<keyword evidence="3 5" id="KW-1133">Transmembrane helix</keyword>
<evidence type="ECO:0000313" key="8">
    <source>
        <dbReference type="Proteomes" id="UP000677305"/>
    </source>
</evidence>
<keyword evidence="4 5" id="KW-0472">Membrane</keyword>
<feature type="transmembrane region" description="Helical" evidence="5">
    <location>
        <begin position="52"/>
        <end position="74"/>
    </location>
</feature>
<reference evidence="7 8" key="1">
    <citation type="submission" date="2020-07" db="EMBL/GenBank/DDBJ databases">
        <title>Vallitalea guaymasensis genome.</title>
        <authorList>
            <person name="Postec A."/>
        </authorList>
    </citation>
    <scope>NUCLEOTIDE SEQUENCE [LARGE SCALE GENOMIC DNA]</scope>
    <source>
        <strain evidence="7 8">Ra1766G1</strain>
    </source>
</reference>
<dbReference type="GO" id="GO:0016020">
    <property type="term" value="C:membrane"/>
    <property type="evidence" value="ECO:0007669"/>
    <property type="project" value="UniProtKB-SubCell"/>
</dbReference>
<evidence type="ECO:0000256" key="4">
    <source>
        <dbReference type="ARBA" id="ARBA00023136"/>
    </source>
</evidence>
<evidence type="ECO:0000256" key="1">
    <source>
        <dbReference type="ARBA" id="ARBA00004141"/>
    </source>
</evidence>
<feature type="transmembrane region" description="Helical" evidence="5">
    <location>
        <begin position="95"/>
        <end position="118"/>
    </location>
</feature>
<dbReference type="GO" id="GO:0140359">
    <property type="term" value="F:ABC-type transporter activity"/>
    <property type="evidence" value="ECO:0007669"/>
    <property type="project" value="InterPro"/>
</dbReference>
<evidence type="ECO:0000256" key="5">
    <source>
        <dbReference type="SAM" id="Phobius"/>
    </source>
</evidence>
<dbReference type="KEGG" id="vgu:HYG85_07440"/>
<sequence length="238" mass="26652">MGFSMKRINTLVLKEIKDLLRNVNVFVVSLIPLVGAIFFSMMGPKEEVRMQVLLIIFIMNSALITPMTMAMLIAEEKEKNTLRTLMLSTVSPVEFLVGKAIVTWLLVGITNIGIFLIIQAPNKFLPMYIVIAFLISTIMILIGAIIGILSKNVMSSGTNSMPVILLFYFIPTLGVANKTLLHIAKLLPTYHSQSLMDKMLNNENIFSVGQQNILVLLVWIIISFAGFIMIYKRKRIDG</sequence>
<dbReference type="InterPro" id="IPR013525">
    <property type="entry name" value="ABC2_TM"/>
</dbReference>
<keyword evidence="8" id="KW-1185">Reference proteome</keyword>
<comment type="subcellular location">
    <subcellularLocation>
        <location evidence="1">Membrane</location>
        <topology evidence="1">Multi-pass membrane protein</topology>
    </subcellularLocation>
</comment>
<name>A0A8J8M9L9_9FIRM</name>
<proteinExistence type="predicted"/>
<feature type="transmembrane region" description="Helical" evidence="5">
    <location>
        <begin position="161"/>
        <end position="184"/>
    </location>
</feature>
<evidence type="ECO:0000259" key="6">
    <source>
        <dbReference type="Pfam" id="PF12698"/>
    </source>
</evidence>
<dbReference type="EMBL" id="CP058561">
    <property type="protein sequence ID" value="QUH28753.1"/>
    <property type="molecule type" value="Genomic_DNA"/>
</dbReference>
<evidence type="ECO:0000256" key="3">
    <source>
        <dbReference type="ARBA" id="ARBA00022989"/>
    </source>
</evidence>
<dbReference type="Proteomes" id="UP000677305">
    <property type="component" value="Chromosome"/>
</dbReference>
<dbReference type="RefSeq" id="WP_212692962.1">
    <property type="nucleotide sequence ID" value="NZ_CP058561.1"/>
</dbReference>
<evidence type="ECO:0000313" key="7">
    <source>
        <dbReference type="EMBL" id="QUH28753.1"/>
    </source>
</evidence>
<gene>
    <name evidence="7" type="ORF">HYG85_07440</name>
</gene>